<accession>A0A4Y2M2F1</accession>
<name>A0A4Y2M2F1_ARAVE</name>
<dbReference type="EMBL" id="BGPR01279961">
    <property type="protein sequence ID" value="GBN21176.1"/>
    <property type="molecule type" value="Genomic_DNA"/>
</dbReference>
<dbReference type="EMBL" id="BGPR01279953">
    <property type="protein sequence ID" value="GBN21151.1"/>
    <property type="molecule type" value="Genomic_DNA"/>
</dbReference>
<organism evidence="2 6">
    <name type="scientific">Araneus ventricosus</name>
    <name type="common">Orbweaver spider</name>
    <name type="synonym">Epeira ventricosa</name>
    <dbReference type="NCBI Taxonomy" id="182803"/>
    <lineage>
        <taxon>Eukaryota</taxon>
        <taxon>Metazoa</taxon>
        <taxon>Ecdysozoa</taxon>
        <taxon>Arthropoda</taxon>
        <taxon>Chelicerata</taxon>
        <taxon>Arachnida</taxon>
        <taxon>Araneae</taxon>
        <taxon>Araneomorphae</taxon>
        <taxon>Entelegynae</taxon>
        <taxon>Araneoidea</taxon>
        <taxon>Araneidae</taxon>
        <taxon>Araneus</taxon>
    </lineage>
</organism>
<evidence type="ECO:0000313" key="4">
    <source>
        <dbReference type="EMBL" id="GBN21276.1"/>
    </source>
</evidence>
<protein>
    <submittedName>
        <fullName evidence="2">Uncharacterized protein</fullName>
    </submittedName>
</protein>
<sequence length="82" mass="9283">MAYQSEMDVVLHGSLRKDFPTDHILNLQMLAHFQKNPCEHGSPTVPMLWRSQSTPRTVFKQDFVERKPGSSKRAPAAVTESS</sequence>
<evidence type="ECO:0000313" key="6">
    <source>
        <dbReference type="Proteomes" id="UP000499080"/>
    </source>
</evidence>
<reference evidence="2 6" key="1">
    <citation type="journal article" date="2019" name="Sci. Rep.">
        <title>Orb-weaving spider Araneus ventricosus genome elucidates the spidroin gene catalogue.</title>
        <authorList>
            <person name="Kono N."/>
            <person name="Nakamura H."/>
            <person name="Ohtoshi R."/>
            <person name="Moran D.A.P."/>
            <person name="Shinohara A."/>
            <person name="Yoshida Y."/>
            <person name="Fujiwara M."/>
            <person name="Mori M."/>
            <person name="Tomita M."/>
            <person name="Arakawa K."/>
        </authorList>
    </citation>
    <scope>NUCLEOTIDE SEQUENCE [LARGE SCALE GENOMIC DNA]</scope>
</reference>
<evidence type="ECO:0000313" key="2">
    <source>
        <dbReference type="EMBL" id="GBN21151.1"/>
    </source>
</evidence>
<dbReference type="Proteomes" id="UP000499080">
    <property type="component" value="Unassembled WGS sequence"/>
</dbReference>
<dbReference type="AlphaFoldDB" id="A0A4Y2M2F1"/>
<dbReference type="EMBL" id="BGPR01280005">
    <property type="protein sequence ID" value="GBN21276.1"/>
    <property type="molecule type" value="Genomic_DNA"/>
</dbReference>
<evidence type="ECO:0000256" key="1">
    <source>
        <dbReference type="SAM" id="MobiDB-lite"/>
    </source>
</evidence>
<keyword evidence="6" id="KW-1185">Reference proteome</keyword>
<evidence type="ECO:0000313" key="5">
    <source>
        <dbReference type="EMBL" id="GBN21469.1"/>
    </source>
</evidence>
<proteinExistence type="predicted"/>
<gene>
    <name evidence="5" type="ORF">AVEN_211624_1</name>
    <name evidence="3" type="ORF">AVEN_226910_1</name>
    <name evidence="4" type="ORF">AVEN_54466_1</name>
    <name evidence="2" type="ORF">AVEN_7310_1</name>
</gene>
<feature type="region of interest" description="Disordered" evidence="1">
    <location>
        <begin position="59"/>
        <end position="82"/>
    </location>
</feature>
<evidence type="ECO:0000313" key="3">
    <source>
        <dbReference type="EMBL" id="GBN21176.1"/>
    </source>
</evidence>
<dbReference type="EMBL" id="BGPR01280080">
    <property type="protein sequence ID" value="GBN21469.1"/>
    <property type="molecule type" value="Genomic_DNA"/>
</dbReference>
<comment type="caution">
    <text evidence="2">The sequence shown here is derived from an EMBL/GenBank/DDBJ whole genome shotgun (WGS) entry which is preliminary data.</text>
</comment>